<dbReference type="GO" id="GO:1901135">
    <property type="term" value="P:carbohydrate derivative metabolic process"/>
    <property type="evidence" value="ECO:0007669"/>
    <property type="project" value="UniProtKB-ARBA"/>
</dbReference>
<accession>A0AAE7BW66</accession>
<dbReference type="Pfam" id="PF00534">
    <property type="entry name" value="Glycos_transf_1"/>
    <property type="match status" value="1"/>
</dbReference>
<reference evidence="4 5" key="1">
    <citation type="submission" date="2019-09" db="EMBL/GenBank/DDBJ databases">
        <title>Non-baumannii Acinetobacter spp. carrying blaNDM-1 isolated in China.</title>
        <authorList>
            <person name="Cui C."/>
            <person name="Chen C."/>
            <person name="Sun J."/>
            <person name="Liu Y."/>
        </authorList>
    </citation>
    <scope>NUCLEOTIDE SEQUENCE [LARGE SCALE GENOMIC DNA]</scope>
    <source>
        <strain evidence="4 5">HZE23-1</strain>
    </source>
</reference>
<dbReference type="Gene3D" id="3.40.50.2000">
    <property type="entry name" value="Glycogen Phosphorylase B"/>
    <property type="match status" value="2"/>
</dbReference>
<feature type="domain" description="Glycosyl transferase family 1" evidence="3">
    <location>
        <begin position="72"/>
        <end position="231"/>
    </location>
</feature>
<dbReference type="SUPFAM" id="SSF53756">
    <property type="entry name" value="UDP-Glycosyltransferase/glycogen phosphorylase"/>
    <property type="match status" value="1"/>
</dbReference>
<dbReference type="AlphaFoldDB" id="A0AAE7BW66"/>
<dbReference type="Proteomes" id="UP000503505">
    <property type="component" value="Chromosome"/>
</dbReference>
<protein>
    <submittedName>
        <fullName evidence="4">Glycosyltransferase family 4 protein</fullName>
    </submittedName>
</protein>
<evidence type="ECO:0000256" key="1">
    <source>
        <dbReference type="ARBA" id="ARBA00022676"/>
    </source>
</evidence>
<evidence type="ECO:0000313" key="5">
    <source>
        <dbReference type="Proteomes" id="UP000503505"/>
    </source>
</evidence>
<keyword evidence="2" id="KW-0808">Transferase</keyword>
<evidence type="ECO:0000259" key="3">
    <source>
        <dbReference type="Pfam" id="PF00534"/>
    </source>
</evidence>
<name>A0AAE7BW66_9GAMM</name>
<organism evidence="4 5">
    <name type="scientific">Acinetobacter schindleri</name>
    <dbReference type="NCBI Taxonomy" id="108981"/>
    <lineage>
        <taxon>Bacteria</taxon>
        <taxon>Pseudomonadati</taxon>
        <taxon>Pseudomonadota</taxon>
        <taxon>Gammaproteobacteria</taxon>
        <taxon>Moraxellales</taxon>
        <taxon>Moraxellaceae</taxon>
        <taxon>Acinetobacter</taxon>
    </lineage>
</organism>
<dbReference type="GO" id="GO:0016757">
    <property type="term" value="F:glycosyltransferase activity"/>
    <property type="evidence" value="ECO:0007669"/>
    <property type="project" value="UniProtKB-KW"/>
</dbReference>
<gene>
    <name evidence="4" type="ORF">FSC10_00395</name>
</gene>
<keyword evidence="1" id="KW-0328">Glycosyltransferase</keyword>
<evidence type="ECO:0000256" key="2">
    <source>
        <dbReference type="ARBA" id="ARBA00022679"/>
    </source>
</evidence>
<dbReference type="EMBL" id="CP044463">
    <property type="protein sequence ID" value="QIC65938.1"/>
    <property type="molecule type" value="Genomic_DNA"/>
</dbReference>
<dbReference type="InterPro" id="IPR001296">
    <property type="entry name" value="Glyco_trans_1"/>
</dbReference>
<proteinExistence type="predicted"/>
<dbReference type="RefSeq" id="WP_163170672.1">
    <property type="nucleotide sequence ID" value="NZ_CP044463.1"/>
</dbReference>
<dbReference type="PANTHER" id="PTHR12526:SF629">
    <property type="entry name" value="TEICHURONIC ACID BIOSYNTHESIS GLYCOSYLTRANSFERASE TUAH-RELATED"/>
    <property type="match status" value="1"/>
</dbReference>
<dbReference type="PANTHER" id="PTHR12526">
    <property type="entry name" value="GLYCOSYLTRANSFERASE"/>
    <property type="match status" value="1"/>
</dbReference>
<sequence length="260" mass="29830">MTSKNNINIIFKIFIYLFAFSNRYFVKNADGVIYVTKYDLQKRYPTKKNQSYASNVEINVKSLHLSIDEYKFKNDTKIKIGMIGSINNEYKGIDAALKAIKLLKQQNCVVQLHILGSGKLKNYYLEMAKQLEVNNQIYFDGSLSGGDAVLNWLKELDLYIQPSRTEGLPRALIEAMSVGLPVIATNVGGIPELLHIDDLIEKDDFVALAQKIHCAIKSQQQRYEMGKRNYQKSLDYDSKKLNKTRFEFWKQAAENIDVSH</sequence>
<evidence type="ECO:0000313" key="4">
    <source>
        <dbReference type="EMBL" id="QIC65938.1"/>
    </source>
</evidence>